<keyword evidence="3" id="KW-1185">Reference proteome</keyword>
<organism evidence="2 3">
    <name type="scientific">Petrolisthes manimaculis</name>
    <dbReference type="NCBI Taxonomy" id="1843537"/>
    <lineage>
        <taxon>Eukaryota</taxon>
        <taxon>Metazoa</taxon>
        <taxon>Ecdysozoa</taxon>
        <taxon>Arthropoda</taxon>
        <taxon>Crustacea</taxon>
        <taxon>Multicrustacea</taxon>
        <taxon>Malacostraca</taxon>
        <taxon>Eumalacostraca</taxon>
        <taxon>Eucarida</taxon>
        <taxon>Decapoda</taxon>
        <taxon>Pleocyemata</taxon>
        <taxon>Anomura</taxon>
        <taxon>Galatheoidea</taxon>
        <taxon>Porcellanidae</taxon>
        <taxon>Petrolisthes</taxon>
    </lineage>
</organism>
<dbReference type="InterPro" id="IPR029064">
    <property type="entry name" value="Ribosomal_eL30-like_sf"/>
</dbReference>
<comment type="caution">
    <text evidence="2">The sequence shown here is derived from an EMBL/GenBank/DDBJ whole genome shotgun (WGS) entry which is preliminary data.</text>
</comment>
<reference evidence="2" key="1">
    <citation type="submission" date="2023-11" db="EMBL/GenBank/DDBJ databases">
        <title>Genome assemblies of two species of porcelain crab, Petrolisthes cinctipes and Petrolisthes manimaculis (Anomura: Porcellanidae).</title>
        <authorList>
            <person name="Angst P."/>
        </authorList>
    </citation>
    <scope>NUCLEOTIDE SEQUENCE</scope>
    <source>
        <strain evidence="2">PB745_02</strain>
        <tissue evidence="2">Gill</tissue>
    </source>
</reference>
<feature type="domain" description="eRF1" evidence="1">
    <location>
        <begin position="40"/>
        <end position="96"/>
    </location>
</feature>
<dbReference type="InterPro" id="IPR005142">
    <property type="entry name" value="eRF1_3"/>
</dbReference>
<dbReference type="Pfam" id="PF03465">
    <property type="entry name" value="eRF1_3"/>
    <property type="match status" value="1"/>
</dbReference>
<evidence type="ECO:0000313" key="3">
    <source>
        <dbReference type="Proteomes" id="UP001292094"/>
    </source>
</evidence>
<proteinExistence type="predicted"/>
<evidence type="ECO:0000313" key="2">
    <source>
        <dbReference type="EMBL" id="KAK4289703.1"/>
    </source>
</evidence>
<dbReference type="InterPro" id="IPR004403">
    <property type="entry name" value="Peptide_chain-rel_eRF1/aRF1"/>
</dbReference>
<dbReference type="Proteomes" id="UP001292094">
    <property type="component" value="Unassembled WGS sequence"/>
</dbReference>
<accession>A0AAE1NHG0</accession>
<dbReference type="EMBL" id="JAWZYT010005751">
    <property type="protein sequence ID" value="KAK4289703.1"/>
    <property type="molecule type" value="Genomic_DNA"/>
</dbReference>
<name>A0AAE1NHG0_9EUCA</name>
<gene>
    <name evidence="2" type="ORF">Pmani_037342</name>
</gene>
<dbReference type="Gene3D" id="3.30.420.60">
    <property type="entry name" value="eRF1 domain 2"/>
    <property type="match status" value="1"/>
</dbReference>
<dbReference type="PANTHER" id="PTHR10113">
    <property type="entry name" value="PEPTIDE CHAIN RELEASE FACTOR SUBUNIT 1"/>
    <property type="match status" value="1"/>
</dbReference>
<dbReference type="GO" id="GO:0003747">
    <property type="term" value="F:translation release factor activity"/>
    <property type="evidence" value="ECO:0007669"/>
    <property type="project" value="InterPro"/>
</dbReference>
<dbReference type="SUPFAM" id="SSF55315">
    <property type="entry name" value="L30e-like"/>
    <property type="match status" value="1"/>
</dbReference>
<protein>
    <recommendedName>
        <fullName evidence="1">eRF1 domain-containing protein</fullName>
    </recommendedName>
</protein>
<dbReference type="AlphaFoldDB" id="A0AAE1NHG0"/>
<dbReference type="InterPro" id="IPR042226">
    <property type="entry name" value="eFR1_2_sf"/>
</dbReference>
<dbReference type="Gene3D" id="3.30.1330.30">
    <property type="match status" value="1"/>
</dbReference>
<sequence>MFDPRLKGKVIKLVDVSYGRGFGFNEAIILAAGSLANVKYIQEKKLMDKYFEEVKQDAGKYCYGVVHTLEALESGAIKILICWENLDFVRYVLKNNQSWGRDHFAPYTRAGEGQDTLH</sequence>
<evidence type="ECO:0000259" key="1">
    <source>
        <dbReference type="Pfam" id="PF03465"/>
    </source>
</evidence>